<comment type="subcellular location">
    <subcellularLocation>
        <location evidence="1">Cell membrane</location>
        <topology evidence="1">Multi-pass membrane protein</topology>
    </subcellularLocation>
    <subcellularLocation>
        <location evidence="7">Membrane</location>
        <topology evidence="7">Multi-pass membrane protein</topology>
    </subcellularLocation>
</comment>
<dbReference type="GO" id="GO:0008137">
    <property type="term" value="F:NADH dehydrogenase (ubiquinone) activity"/>
    <property type="evidence" value="ECO:0007669"/>
    <property type="project" value="InterPro"/>
</dbReference>
<evidence type="ECO:0000256" key="2">
    <source>
        <dbReference type="ARBA" id="ARBA00005346"/>
    </source>
</evidence>
<evidence type="ECO:0000256" key="5">
    <source>
        <dbReference type="ARBA" id="ARBA00022989"/>
    </source>
</evidence>
<dbReference type="EMBL" id="CP044222">
    <property type="protein sequence ID" value="QEW05783.1"/>
    <property type="molecule type" value="Genomic_DNA"/>
</dbReference>
<dbReference type="GO" id="GO:0005886">
    <property type="term" value="C:plasma membrane"/>
    <property type="evidence" value="ECO:0007669"/>
    <property type="project" value="UniProtKB-SubCell"/>
</dbReference>
<feature type="transmembrane region" description="Helical" evidence="8">
    <location>
        <begin position="34"/>
        <end position="55"/>
    </location>
</feature>
<evidence type="ECO:0000313" key="11">
    <source>
        <dbReference type="Proteomes" id="UP000325606"/>
    </source>
</evidence>
<dbReference type="InterPro" id="IPR050586">
    <property type="entry name" value="CPA3_Na-H_Antiporter_D"/>
</dbReference>
<feature type="transmembrane region" description="Helical" evidence="8">
    <location>
        <begin position="331"/>
        <end position="354"/>
    </location>
</feature>
<feature type="transmembrane region" description="Helical" evidence="8">
    <location>
        <begin position="161"/>
        <end position="186"/>
    </location>
</feature>
<keyword evidence="3" id="KW-1003">Cell membrane</keyword>
<feature type="transmembrane region" description="Helical" evidence="8">
    <location>
        <begin position="456"/>
        <end position="478"/>
    </location>
</feature>
<evidence type="ECO:0000259" key="9">
    <source>
        <dbReference type="Pfam" id="PF00361"/>
    </source>
</evidence>
<comment type="similarity">
    <text evidence="2">Belongs to the CPA3 antiporters (TC 2.A.63) subunit D family.</text>
</comment>
<reference evidence="10 11" key="1">
    <citation type="submission" date="2019-09" db="EMBL/GenBank/DDBJ databases">
        <title>Nitrincola iocasae sp. nov., a bacterium isolated from the sediment collected at a cold seep field in South China Sea.</title>
        <authorList>
            <person name="Zhang H."/>
            <person name="Wang H."/>
            <person name="Li C."/>
        </authorList>
    </citation>
    <scope>NUCLEOTIDE SEQUENCE [LARGE SCALE GENOMIC DNA]</scope>
    <source>
        <strain evidence="10 11">KXZD1103</strain>
    </source>
</reference>
<feature type="transmembrane region" description="Helical" evidence="8">
    <location>
        <begin position="236"/>
        <end position="259"/>
    </location>
</feature>
<dbReference type="Proteomes" id="UP000325606">
    <property type="component" value="Chromosome"/>
</dbReference>
<evidence type="ECO:0000313" key="10">
    <source>
        <dbReference type="EMBL" id="QEW05783.1"/>
    </source>
</evidence>
<evidence type="ECO:0000256" key="1">
    <source>
        <dbReference type="ARBA" id="ARBA00004651"/>
    </source>
</evidence>
<keyword evidence="6 8" id="KW-0472">Membrane</keyword>
<dbReference type="RefSeq" id="WP_151053827.1">
    <property type="nucleotide sequence ID" value="NZ_CP044222.1"/>
</dbReference>
<feature type="transmembrane region" description="Helical" evidence="8">
    <location>
        <begin position="305"/>
        <end position="325"/>
    </location>
</feature>
<sequence>MSLHLVILPFLLPIVAGLLLLLPPIQNSLRRQRIFAVASGMLLILVSALLLHTAYTQGTQIYMLGDWSPPFGIVLVADVLACLLVLLTGILGLASILFATAGDDETGMYFHTLTLLLVAGVNGAFLTGDLFNLFVCFEILLIASYALLVHGGGKQKTQASLHYVILNLVGSSIFLFALGILYGMLGTLNIADMAVKVNLLNADDKLLVKVAGLLLLVVFGLKSAMLPLHFWLPRTYAVASAPVAAMFAIMTKVGIYSIFRVHTVIFGDFAGDLANIAQVWLWPIAILTLFIGSIGSLASSNLRMLTANMILISVGTLLVAAALGTEQAAGAAFYYLVHTTLVAAAMFLIADMIIRQRGKAEDRFVAARMMKQRDLLAGLFFLAAVAMVGMPPLSGFIGKALLMQAAQTGTEMVWAWTAILLSGLAAIIALSRAGTTLFWRVTGSTADGENVKNAKLIAVAGLLMCSPLMVLFAGPITALTSEAAAVLYNPEISVHALLPLQPMHTGGQ</sequence>
<evidence type="ECO:0000256" key="8">
    <source>
        <dbReference type="SAM" id="Phobius"/>
    </source>
</evidence>
<evidence type="ECO:0000256" key="4">
    <source>
        <dbReference type="ARBA" id="ARBA00022692"/>
    </source>
</evidence>
<dbReference type="KEGG" id="nik:F5I99_04370"/>
<feature type="transmembrane region" description="Helical" evidence="8">
    <location>
        <begin position="413"/>
        <end position="435"/>
    </location>
</feature>
<feature type="transmembrane region" description="Helical" evidence="8">
    <location>
        <begin position="75"/>
        <end position="101"/>
    </location>
</feature>
<dbReference type="PANTHER" id="PTHR42703">
    <property type="entry name" value="NADH DEHYDROGENASE"/>
    <property type="match status" value="1"/>
</dbReference>
<accession>A0A5J6LB81</accession>
<feature type="transmembrane region" description="Helical" evidence="8">
    <location>
        <begin position="108"/>
        <end position="125"/>
    </location>
</feature>
<dbReference type="PRINTS" id="PR01437">
    <property type="entry name" value="NUOXDRDTASE4"/>
</dbReference>
<dbReference type="Pfam" id="PF00361">
    <property type="entry name" value="Proton_antipo_M"/>
    <property type="match status" value="1"/>
</dbReference>
<dbReference type="AlphaFoldDB" id="A0A5J6LB81"/>
<proteinExistence type="inferred from homology"/>
<feature type="transmembrane region" description="Helical" evidence="8">
    <location>
        <begin position="375"/>
        <end position="393"/>
    </location>
</feature>
<feature type="domain" description="NADH:quinone oxidoreductase/Mrp antiporter transmembrane" evidence="9">
    <location>
        <begin position="128"/>
        <end position="420"/>
    </location>
</feature>
<dbReference type="InterPro" id="IPR001750">
    <property type="entry name" value="ND/Mrp_TM"/>
</dbReference>
<evidence type="ECO:0000256" key="6">
    <source>
        <dbReference type="ARBA" id="ARBA00023136"/>
    </source>
</evidence>
<gene>
    <name evidence="10" type="ORF">F5I99_04370</name>
</gene>
<feature type="transmembrane region" description="Helical" evidence="8">
    <location>
        <begin position="131"/>
        <end position="149"/>
    </location>
</feature>
<dbReference type="PANTHER" id="PTHR42703:SF1">
    <property type="entry name" value="NA(+)_H(+) ANTIPORTER SUBUNIT D1"/>
    <property type="match status" value="1"/>
</dbReference>
<name>A0A5J6LB81_9GAMM</name>
<dbReference type="NCBIfam" id="NF009309">
    <property type="entry name" value="PRK12666.1"/>
    <property type="match status" value="1"/>
</dbReference>
<keyword evidence="4 7" id="KW-0812">Transmembrane</keyword>
<organism evidence="10 11">
    <name type="scientific">Nitrincola iocasae</name>
    <dbReference type="NCBI Taxonomy" id="2614693"/>
    <lineage>
        <taxon>Bacteria</taxon>
        <taxon>Pseudomonadati</taxon>
        <taxon>Pseudomonadota</taxon>
        <taxon>Gammaproteobacteria</taxon>
        <taxon>Oceanospirillales</taxon>
        <taxon>Oceanospirillaceae</taxon>
        <taxon>Nitrincola</taxon>
    </lineage>
</organism>
<feature type="transmembrane region" description="Helical" evidence="8">
    <location>
        <begin position="6"/>
        <end position="22"/>
    </location>
</feature>
<protein>
    <submittedName>
        <fullName evidence="10">Monovalent cation/H+ antiporter subunit D</fullName>
    </submittedName>
</protein>
<evidence type="ECO:0000256" key="7">
    <source>
        <dbReference type="RuleBase" id="RU000320"/>
    </source>
</evidence>
<keyword evidence="11" id="KW-1185">Reference proteome</keyword>
<dbReference type="GO" id="GO:0042773">
    <property type="term" value="P:ATP synthesis coupled electron transport"/>
    <property type="evidence" value="ECO:0007669"/>
    <property type="project" value="InterPro"/>
</dbReference>
<keyword evidence="5 8" id="KW-1133">Transmembrane helix</keyword>
<feature type="transmembrane region" description="Helical" evidence="8">
    <location>
        <begin position="279"/>
        <end position="298"/>
    </location>
</feature>
<evidence type="ECO:0000256" key="3">
    <source>
        <dbReference type="ARBA" id="ARBA00022475"/>
    </source>
</evidence>
<feature type="transmembrane region" description="Helical" evidence="8">
    <location>
        <begin position="206"/>
        <end position="224"/>
    </location>
</feature>
<dbReference type="InterPro" id="IPR003918">
    <property type="entry name" value="NADH_UbQ_OxRdtase"/>
</dbReference>